<name>A0A1I1RJK4_9FLAO</name>
<dbReference type="SUPFAM" id="SSF52540">
    <property type="entry name" value="P-loop containing nucleoside triphosphate hydrolases"/>
    <property type="match status" value="1"/>
</dbReference>
<dbReference type="InterPro" id="IPR003959">
    <property type="entry name" value="ATPase_AAA_core"/>
</dbReference>
<dbReference type="PIRSF" id="PIRSF029347">
    <property type="entry name" value="RecF"/>
    <property type="match status" value="1"/>
</dbReference>
<dbReference type="GO" id="GO:0005524">
    <property type="term" value="F:ATP binding"/>
    <property type="evidence" value="ECO:0007669"/>
    <property type="project" value="InterPro"/>
</dbReference>
<dbReference type="OrthoDB" id="9805802at2"/>
<protein>
    <submittedName>
        <fullName evidence="2">Predicted ATPase</fullName>
    </submittedName>
</protein>
<evidence type="ECO:0000313" key="2">
    <source>
        <dbReference type="EMBL" id="SFD34481.1"/>
    </source>
</evidence>
<proteinExistence type="predicted"/>
<dbReference type="RefSeq" id="WP_091494297.1">
    <property type="nucleotide sequence ID" value="NZ_FOMH01000007.1"/>
</dbReference>
<evidence type="ECO:0000259" key="1">
    <source>
        <dbReference type="Pfam" id="PF13304"/>
    </source>
</evidence>
<gene>
    <name evidence="2" type="ORF">SAMN05216297_10721</name>
</gene>
<feature type="domain" description="ATPase AAA-type core" evidence="1">
    <location>
        <begin position="23"/>
        <end position="316"/>
    </location>
</feature>
<dbReference type="GO" id="GO:0016887">
    <property type="term" value="F:ATP hydrolysis activity"/>
    <property type="evidence" value="ECO:0007669"/>
    <property type="project" value="InterPro"/>
</dbReference>
<dbReference type="AlphaFoldDB" id="A0A1I1RJK4"/>
<evidence type="ECO:0000313" key="3">
    <source>
        <dbReference type="Proteomes" id="UP000199672"/>
    </source>
</evidence>
<dbReference type="PANTHER" id="PTHR32182">
    <property type="entry name" value="DNA REPLICATION AND REPAIR PROTEIN RECF"/>
    <property type="match status" value="1"/>
</dbReference>
<dbReference type="PANTHER" id="PTHR32182:SF22">
    <property type="entry name" value="ATP-DEPENDENT ENDONUCLEASE, OLD FAMILY-RELATED"/>
    <property type="match status" value="1"/>
</dbReference>
<accession>A0A1I1RJK4</accession>
<dbReference type="EMBL" id="FOMH01000007">
    <property type="protein sequence ID" value="SFD34481.1"/>
    <property type="molecule type" value="Genomic_DNA"/>
</dbReference>
<dbReference type="InterPro" id="IPR027417">
    <property type="entry name" value="P-loop_NTPase"/>
</dbReference>
<keyword evidence="3" id="KW-1185">Reference proteome</keyword>
<dbReference type="Gene3D" id="3.40.50.300">
    <property type="entry name" value="P-loop containing nucleotide triphosphate hydrolases"/>
    <property type="match status" value="1"/>
</dbReference>
<dbReference type="InterPro" id="IPR014555">
    <property type="entry name" value="RecF-like"/>
</dbReference>
<dbReference type="Proteomes" id="UP000199672">
    <property type="component" value="Unassembled WGS sequence"/>
</dbReference>
<reference evidence="3" key="1">
    <citation type="submission" date="2016-10" db="EMBL/GenBank/DDBJ databases">
        <authorList>
            <person name="Varghese N."/>
            <person name="Submissions S."/>
        </authorList>
    </citation>
    <scope>NUCLEOTIDE SEQUENCE [LARGE SCALE GENOMIC DNA]</scope>
    <source>
        <strain evidence="3">CGMCC 1.10370</strain>
    </source>
</reference>
<dbReference type="STRING" id="739143.SAMN05216297_10721"/>
<dbReference type="GO" id="GO:0006302">
    <property type="term" value="P:double-strand break repair"/>
    <property type="evidence" value="ECO:0007669"/>
    <property type="project" value="TreeGrafter"/>
</dbReference>
<dbReference type="GO" id="GO:0000731">
    <property type="term" value="P:DNA synthesis involved in DNA repair"/>
    <property type="evidence" value="ECO:0007669"/>
    <property type="project" value="TreeGrafter"/>
</dbReference>
<organism evidence="2 3">
    <name type="scientific">Flavobacterium phragmitis</name>
    <dbReference type="NCBI Taxonomy" id="739143"/>
    <lineage>
        <taxon>Bacteria</taxon>
        <taxon>Pseudomonadati</taxon>
        <taxon>Bacteroidota</taxon>
        <taxon>Flavobacteriia</taxon>
        <taxon>Flavobacteriales</taxon>
        <taxon>Flavobacteriaceae</taxon>
        <taxon>Flavobacterium</taxon>
    </lineage>
</organism>
<dbReference type="Pfam" id="PF13304">
    <property type="entry name" value="AAA_21"/>
    <property type="match status" value="1"/>
</dbReference>
<sequence>MINKIKIEGYKSIKNLEIELNPINVLIGSNGVGKSNFISFFKLINTIYEERLENFSIVEGADSLLHFSRKFTTEIKSYIEFNEKNGYRFKLQATNDNKLFIAEEETGFNKSKGDLSNLYGSGWAWNRISYNSRESSLKNGNKSGISGWVSHYLKTFKIYHFHDTSNNSPLRSSSDVNDNAYLKENGSNIASYLYYLKEKEPKSFQKIERAIRSIAPFFDRFDLKPNRLNPNYISLEWIEKNQPDIYFDAKNFSDGTIRFIALCTLLLQPNLPNTIIIDEPELGLHPFAINKLAGLVKKASASSQIIISTQSVNLVDNFDLENIITVDRENNQSVLKRLQSNENLTEWLNKYTLGDLWSKNVIGGRP</sequence>